<evidence type="ECO:0000256" key="1">
    <source>
        <dbReference type="ARBA" id="ARBA00022723"/>
    </source>
</evidence>
<dbReference type="CDD" id="cd02238">
    <property type="entry name" value="cupin_KdgF"/>
    <property type="match status" value="1"/>
</dbReference>
<dbReference type="InterPro" id="IPR014710">
    <property type="entry name" value="RmlC-like_jellyroll"/>
</dbReference>
<protein>
    <submittedName>
        <fullName evidence="4">Cupin domain-containing protein</fullName>
    </submittedName>
</protein>
<evidence type="ECO:0000256" key="2">
    <source>
        <dbReference type="SAM" id="MobiDB-lite"/>
    </source>
</evidence>
<dbReference type="SUPFAM" id="SSF51182">
    <property type="entry name" value="RmlC-like cupins"/>
    <property type="match status" value="1"/>
</dbReference>
<dbReference type="EMBL" id="REFY01000005">
    <property type="protein sequence ID" value="RQG87840.1"/>
    <property type="molecule type" value="Genomic_DNA"/>
</dbReference>
<evidence type="ECO:0000313" key="4">
    <source>
        <dbReference type="EMBL" id="RQG87840.1"/>
    </source>
</evidence>
<dbReference type="RefSeq" id="WP_124179043.1">
    <property type="nucleotide sequence ID" value="NZ_REFY01000005.1"/>
</dbReference>
<dbReference type="OrthoDB" id="114121at2157"/>
<evidence type="ECO:0000259" key="3">
    <source>
        <dbReference type="Pfam" id="PF07883"/>
    </source>
</evidence>
<gene>
    <name evidence="4" type="ORF">EA462_13310</name>
</gene>
<keyword evidence="1" id="KW-0479">Metal-binding</keyword>
<feature type="domain" description="Cupin type-2" evidence="3">
    <location>
        <begin position="35"/>
        <end position="102"/>
    </location>
</feature>
<dbReference type="GO" id="GO:0046872">
    <property type="term" value="F:metal ion binding"/>
    <property type="evidence" value="ECO:0007669"/>
    <property type="project" value="UniProtKB-KW"/>
</dbReference>
<sequence length="113" mass="12475">MGNIVYDSDLVEQSISDGFHVTRIGRNDLMSIQRWVCDPGGSFPEHSHPHQQIGYVYRGEMHVSIDGEQYVLGPGDTYIVEGNETHAGTNEGDEPAEGVDIFSPPLKDSDWIG</sequence>
<feature type="region of interest" description="Disordered" evidence="2">
    <location>
        <begin position="81"/>
        <end position="113"/>
    </location>
</feature>
<dbReference type="Pfam" id="PF07883">
    <property type="entry name" value="Cupin_2"/>
    <property type="match status" value="1"/>
</dbReference>
<dbReference type="InterPro" id="IPR051610">
    <property type="entry name" value="GPI/OXD"/>
</dbReference>
<proteinExistence type="predicted"/>
<comment type="caution">
    <text evidence="4">The sequence shown here is derived from an EMBL/GenBank/DDBJ whole genome shotgun (WGS) entry which is preliminary data.</text>
</comment>
<name>A0A3N6LL94_9EURY</name>
<evidence type="ECO:0000313" key="5">
    <source>
        <dbReference type="Proteomes" id="UP000273828"/>
    </source>
</evidence>
<keyword evidence="5" id="KW-1185">Reference proteome</keyword>
<dbReference type="PANTHER" id="PTHR35848">
    <property type="entry name" value="OXALATE-BINDING PROTEIN"/>
    <property type="match status" value="1"/>
</dbReference>
<organism evidence="4 5">
    <name type="scientific">Natrarchaeobius halalkaliphilus</name>
    <dbReference type="NCBI Taxonomy" id="1679091"/>
    <lineage>
        <taxon>Archaea</taxon>
        <taxon>Methanobacteriati</taxon>
        <taxon>Methanobacteriota</taxon>
        <taxon>Stenosarchaea group</taxon>
        <taxon>Halobacteria</taxon>
        <taxon>Halobacteriales</taxon>
        <taxon>Natrialbaceae</taxon>
        <taxon>Natrarchaeobius</taxon>
    </lineage>
</organism>
<reference evidence="4 5" key="1">
    <citation type="submission" date="2018-10" db="EMBL/GenBank/DDBJ databases">
        <title>Natrarchaeobius chitinivorans gen. nov., sp. nov., and Natrarchaeobius haloalkaliphilus sp. nov., alkaliphilic, chitin-utilizing haloarchaea from hypersaline alkaline lakes.</title>
        <authorList>
            <person name="Sorokin D.Y."/>
            <person name="Elcheninov A.G."/>
            <person name="Kostrikina N.A."/>
            <person name="Bale N.J."/>
            <person name="Sinninghe Damste J.S."/>
            <person name="Khijniak T.V."/>
            <person name="Kublanov I.V."/>
            <person name="Toshchakov S.V."/>
        </authorList>
    </citation>
    <scope>NUCLEOTIDE SEQUENCE [LARGE SCALE GENOMIC DNA]</scope>
    <source>
        <strain evidence="4 5">AArcht-Sl</strain>
    </source>
</reference>
<accession>A0A3N6LL94</accession>
<dbReference type="InterPro" id="IPR011051">
    <property type="entry name" value="RmlC_Cupin_sf"/>
</dbReference>
<dbReference type="Proteomes" id="UP000273828">
    <property type="component" value="Unassembled WGS sequence"/>
</dbReference>
<dbReference type="InterPro" id="IPR013096">
    <property type="entry name" value="Cupin_2"/>
</dbReference>
<dbReference type="AlphaFoldDB" id="A0A3N6LL94"/>
<dbReference type="Gene3D" id="2.60.120.10">
    <property type="entry name" value="Jelly Rolls"/>
    <property type="match status" value="1"/>
</dbReference>